<evidence type="ECO:0000313" key="5">
    <source>
        <dbReference type="EMBL" id="MBB5719783.1"/>
    </source>
</evidence>
<sequence>MPGKPPTRTPKAVEVEPGSATSGPPRDTDSEVAVVINGVNKHFGSVHALQGLNARIRYGRLTGLVGPDGAGKTTLMRILTGLLAPNSGHAVVAGFDVVDDNNAIHVATGYMPQRFGLYEDLSVMENMRLYAQLRGMDADRNADLFAELLDFTRLAPFTERLAGKLSGGMKQKLGLACALMARPAVLLLDEPGVGVDPVSRQDLWRMVQALTDEGMAVVWSTAYLDEAERCDSVLLLNEGQLAYDGPPGELTARLTNRSFRLEQVGDQRRAVLAEALDLESVSDGVIQGAGVRVVLRAHAGTEQIAAFAGRADAQLRAVPARFEDAFIDLLGGGPGGTSALAEGLSPVELASDVAVSCRDLTKRFGDFTATDTVSFEVRKGEIFGLLGPNGAGKSTTFKMLCGLLKPTSGEAHVVGLDLRRATGAAKGQLGYMAQKFSLYGLLSVRQNLEFSAGVYGLEGAARQARIEEMVDIFGLQPWLSAAPDSLPLGYKQRLALACAVMHRPPVLFLDEPTSGVDPITRREFWTHINGLARKGVTVMVTTHFMDEAEYCDRVAMLYRARLIALDTPDALKRGAVSDTRPDPTMEDAFIHLVEAEDLADEARSGAAA</sequence>
<keyword evidence="6" id="KW-1185">Reference proteome</keyword>
<dbReference type="GO" id="GO:0005524">
    <property type="term" value="F:ATP binding"/>
    <property type="evidence" value="ECO:0007669"/>
    <property type="project" value="UniProtKB-KW"/>
</dbReference>
<dbReference type="PROSITE" id="PS00211">
    <property type="entry name" value="ABC_TRANSPORTER_1"/>
    <property type="match status" value="1"/>
</dbReference>
<dbReference type="InterPro" id="IPR017871">
    <property type="entry name" value="ABC_transporter-like_CS"/>
</dbReference>
<feature type="region of interest" description="Disordered" evidence="3">
    <location>
        <begin position="1"/>
        <end position="29"/>
    </location>
</feature>
<proteinExistence type="predicted"/>
<dbReference type="Pfam" id="PF00005">
    <property type="entry name" value="ABC_tran"/>
    <property type="match status" value="2"/>
</dbReference>
<dbReference type="CDD" id="cd03230">
    <property type="entry name" value="ABC_DR_subfamily_A"/>
    <property type="match status" value="2"/>
</dbReference>
<protein>
    <submittedName>
        <fullName evidence="5">ABC-2 type transport system ATP-binding protein</fullName>
    </submittedName>
</protein>
<feature type="domain" description="ABC transporter" evidence="4">
    <location>
        <begin position="34"/>
        <end position="263"/>
    </location>
</feature>
<evidence type="ECO:0000259" key="4">
    <source>
        <dbReference type="PROSITE" id="PS50893"/>
    </source>
</evidence>
<dbReference type="InterPro" id="IPR003593">
    <property type="entry name" value="AAA+_ATPase"/>
</dbReference>
<dbReference type="InterPro" id="IPR003439">
    <property type="entry name" value="ABC_transporter-like_ATP-bd"/>
</dbReference>
<evidence type="ECO:0000256" key="2">
    <source>
        <dbReference type="ARBA" id="ARBA00022840"/>
    </source>
</evidence>
<gene>
    <name evidence="5" type="ORF">FHR23_002739</name>
</gene>
<dbReference type="Proteomes" id="UP000554342">
    <property type="component" value="Unassembled WGS sequence"/>
</dbReference>
<dbReference type="SMART" id="SM00382">
    <property type="entry name" value="AAA"/>
    <property type="match status" value="2"/>
</dbReference>
<evidence type="ECO:0000256" key="3">
    <source>
        <dbReference type="SAM" id="MobiDB-lite"/>
    </source>
</evidence>
<evidence type="ECO:0000256" key="1">
    <source>
        <dbReference type="ARBA" id="ARBA00022741"/>
    </source>
</evidence>
<dbReference type="PANTHER" id="PTHR43038">
    <property type="entry name" value="ATP-BINDING CASSETTE, SUB-FAMILY H, MEMBER 1"/>
    <property type="match status" value="1"/>
</dbReference>
<comment type="caution">
    <text evidence="5">The sequence shown here is derived from an EMBL/GenBank/DDBJ whole genome shotgun (WGS) entry which is preliminary data.</text>
</comment>
<organism evidence="5 6">
    <name type="scientific">Stakelama sediminis</name>
    <dbReference type="NCBI Taxonomy" id="463200"/>
    <lineage>
        <taxon>Bacteria</taxon>
        <taxon>Pseudomonadati</taxon>
        <taxon>Pseudomonadota</taxon>
        <taxon>Alphaproteobacteria</taxon>
        <taxon>Sphingomonadales</taxon>
        <taxon>Sphingomonadaceae</taxon>
        <taxon>Stakelama</taxon>
    </lineage>
</organism>
<keyword evidence="1" id="KW-0547">Nucleotide-binding</keyword>
<dbReference type="InterPro" id="IPR027417">
    <property type="entry name" value="P-loop_NTPase"/>
</dbReference>
<dbReference type="EMBL" id="JACIJI010000006">
    <property type="protein sequence ID" value="MBB5719783.1"/>
    <property type="molecule type" value="Genomic_DNA"/>
</dbReference>
<dbReference type="PANTHER" id="PTHR43038:SF3">
    <property type="entry name" value="ABC TRANSPORTER G FAMILY MEMBER 20 ISOFORM X1"/>
    <property type="match status" value="1"/>
</dbReference>
<dbReference type="SUPFAM" id="SSF52540">
    <property type="entry name" value="P-loop containing nucleoside triphosphate hydrolases"/>
    <property type="match status" value="2"/>
</dbReference>
<keyword evidence="2 5" id="KW-0067">ATP-binding</keyword>
<dbReference type="PROSITE" id="PS50893">
    <property type="entry name" value="ABC_TRANSPORTER_2"/>
    <property type="match status" value="2"/>
</dbReference>
<name>A0A840Z1L0_9SPHN</name>
<feature type="domain" description="ABC transporter" evidence="4">
    <location>
        <begin position="355"/>
        <end position="584"/>
    </location>
</feature>
<reference evidence="5 6" key="1">
    <citation type="submission" date="2020-08" db="EMBL/GenBank/DDBJ databases">
        <title>Genomic Encyclopedia of Type Strains, Phase IV (KMG-IV): sequencing the most valuable type-strain genomes for metagenomic binning, comparative biology and taxonomic classification.</title>
        <authorList>
            <person name="Goeker M."/>
        </authorList>
    </citation>
    <scope>NUCLEOTIDE SEQUENCE [LARGE SCALE GENOMIC DNA]</scope>
    <source>
        <strain evidence="5 6">DSM 27203</strain>
    </source>
</reference>
<dbReference type="GO" id="GO:0016887">
    <property type="term" value="F:ATP hydrolysis activity"/>
    <property type="evidence" value="ECO:0007669"/>
    <property type="project" value="InterPro"/>
</dbReference>
<accession>A0A840Z1L0</accession>
<dbReference type="Gene3D" id="3.40.50.300">
    <property type="entry name" value="P-loop containing nucleotide triphosphate hydrolases"/>
    <property type="match status" value="2"/>
</dbReference>
<dbReference type="RefSeq" id="WP_221227539.1">
    <property type="nucleotide sequence ID" value="NZ_BAABIF010000006.1"/>
</dbReference>
<dbReference type="AlphaFoldDB" id="A0A840Z1L0"/>
<evidence type="ECO:0000313" key="6">
    <source>
        <dbReference type="Proteomes" id="UP000554342"/>
    </source>
</evidence>